<reference evidence="3 4" key="1">
    <citation type="submission" date="2017-08" db="EMBL/GenBank/DDBJ databases">
        <title>Draft genome sequences of 64 type strains of genus Staph aureus.</title>
        <authorList>
            <person name="Cole K."/>
            <person name="Golubchik T."/>
            <person name="Russell J."/>
            <person name="Foster D."/>
            <person name="Llewelyn M."/>
            <person name="Wilson D."/>
            <person name="Crook D."/>
            <person name="Paul J."/>
        </authorList>
    </citation>
    <scope>NUCLEOTIDE SEQUENCE [LARGE SCALE GENOMIC DNA]</scope>
    <source>
        <strain evidence="3 4">DSM 21968</strain>
    </source>
</reference>
<accession>A0A2K3YQP2</accession>
<feature type="chain" id="PRO_5038617707" evidence="2">
    <location>
        <begin position="25"/>
        <end position="135"/>
    </location>
</feature>
<dbReference type="Proteomes" id="UP000242752">
    <property type="component" value="Unassembled WGS sequence"/>
</dbReference>
<evidence type="ECO:0000313" key="3">
    <source>
        <dbReference type="EMBL" id="PNZ27911.1"/>
    </source>
</evidence>
<dbReference type="AlphaFoldDB" id="A0A2K3YQP2"/>
<keyword evidence="1" id="KW-0472">Membrane</keyword>
<sequence>MQNHKSLTKIYCIRSMYFSTAAFANILAIVKTHNFSVAMLGVFLYYTPIAIENYAKSTYSTISVILRRIGYMLPSLFLFFNVFVSILVINFQQFSDVIEATWYITVLIIVSLALIIASVFDIFIYGFNKKNIHSK</sequence>
<comment type="caution">
    <text evidence="3">The sequence shown here is derived from an EMBL/GenBank/DDBJ whole genome shotgun (WGS) entry which is preliminary data.</text>
</comment>
<keyword evidence="1" id="KW-1133">Transmembrane helix</keyword>
<evidence type="ECO:0000256" key="2">
    <source>
        <dbReference type="SAM" id="SignalP"/>
    </source>
</evidence>
<organism evidence="3 4">
    <name type="scientific">Staphylococcus rostri</name>
    <dbReference type="NCBI Taxonomy" id="522262"/>
    <lineage>
        <taxon>Bacteria</taxon>
        <taxon>Bacillati</taxon>
        <taxon>Bacillota</taxon>
        <taxon>Bacilli</taxon>
        <taxon>Bacillales</taxon>
        <taxon>Staphylococcaceae</taxon>
        <taxon>Staphylococcus</taxon>
    </lineage>
</organism>
<name>A0A2K3YQP2_9STAP</name>
<protein>
    <submittedName>
        <fullName evidence="3">Uncharacterized protein</fullName>
    </submittedName>
</protein>
<keyword evidence="2" id="KW-0732">Signal</keyword>
<feature type="signal peptide" evidence="2">
    <location>
        <begin position="1"/>
        <end position="24"/>
    </location>
</feature>
<keyword evidence="4" id="KW-1185">Reference proteome</keyword>
<proteinExistence type="predicted"/>
<evidence type="ECO:0000313" key="4">
    <source>
        <dbReference type="Proteomes" id="UP000242752"/>
    </source>
</evidence>
<evidence type="ECO:0000256" key="1">
    <source>
        <dbReference type="SAM" id="Phobius"/>
    </source>
</evidence>
<feature type="transmembrane region" description="Helical" evidence="1">
    <location>
        <begin position="100"/>
        <end position="127"/>
    </location>
</feature>
<feature type="transmembrane region" description="Helical" evidence="1">
    <location>
        <begin position="76"/>
        <end position="94"/>
    </location>
</feature>
<keyword evidence="1" id="KW-0812">Transmembrane</keyword>
<gene>
    <name evidence="3" type="ORF">CD122_05530</name>
</gene>
<dbReference type="EMBL" id="PPRF01000032">
    <property type="protein sequence ID" value="PNZ27911.1"/>
    <property type="molecule type" value="Genomic_DNA"/>
</dbReference>